<gene>
    <name evidence="1" type="ORF">LSAA_98</name>
</gene>
<accession>A0A817F9W9</accession>
<organism evidence="1 2">
    <name type="scientific">Lepeophtheirus salmonis</name>
    <name type="common">Salmon louse</name>
    <name type="synonym">Caligus salmonis</name>
    <dbReference type="NCBI Taxonomy" id="72036"/>
    <lineage>
        <taxon>Eukaryota</taxon>
        <taxon>Metazoa</taxon>
        <taxon>Ecdysozoa</taxon>
        <taxon>Arthropoda</taxon>
        <taxon>Crustacea</taxon>
        <taxon>Multicrustacea</taxon>
        <taxon>Hexanauplia</taxon>
        <taxon>Copepoda</taxon>
        <taxon>Siphonostomatoida</taxon>
        <taxon>Caligidae</taxon>
        <taxon>Lepeophtheirus</taxon>
    </lineage>
</organism>
<protein>
    <submittedName>
        <fullName evidence="1">(salmon louse) hypothetical protein</fullName>
    </submittedName>
</protein>
<keyword evidence="2" id="KW-1185">Reference proteome</keyword>
<proteinExistence type="predicted"/>
<reference evidence="1" key="1">
    <citation type="submission" date="2021-02" db="EMBL/GenBank/DDBJ databases">
        <authorList>
            <person name="Bekaert M."/>
        </authorList>
    </citation>
    <scope>NUCLEOTIDE SEQUENCE</scope>
    <source>
        <strain evidence="1">IoA-00</strain>
    </source>
</reference>
<dbReference type="AlphaFoldDB" id="A0A817F9W9"/>
<name>A0A817F9W9_LEPSM</name>
<sequence>MPSMSVLPVQTYHIVYSTYPKMFIENALASFQSTNSSKGFEELINDEDLPQKEDVNYFEGTCIELWNIHHRAYQEMAKTNNNFFRKEDNIALLKSVQCIDGQEEYTRFLNNQFAHRKQLSKIINYALNILRNFKDRIKMKLGDPLYFQLGVDLGRDTYSVHRNGRQSALNHKRLFNKLKELETESSSFQNMDRFRNCMIT</sequence>
<comment type="caution">
    <text evidence="1">The sequence shown here is derived from an EMBL/GenBank/DDBJ whole genome shotgun (WGS) entry which is preliminary data.</text>
</comment>
<dbReference type="Proteomes" id="UP000675881">
    <property type="component" value="Unassembled WGS sequence"/>
</dbReference>
<dbReference type="EMBL" id="CAJNVT010000015">
    <property type="protein sequence ID" value="CAF2741908.1"/>
    <property type="molecule type" value="Genomic_DNA"/>
</dbReference>
<evidence type="ECO:0000313" key="2">
    <source>
        <dbReference type="Proteomes" id="UP000675881"/>
    </source>
</evidence>
<evidence type="ECO:0000313" key="1">
    <source>
        <dbReference type="EMBL" id="CAF2741908.1"/>
    </source>
</evidence>